<proteinExistence type="predicted"/>
<organism evidence="1 2">
    <name type="scientific">Larimichthys crocea</name>
    <name type="common">Large yellow croaker</name>
    <name type="synonym">Pseudosciaena crocea</name>
    <dbReference type="NCBI Taxonomy" id="215358"/>
    <lineage>
        <taxon>Eukaryota</taxon>
        <taxon>Metazoa</taxon>
        <taxon>Chordata</taxon>
        <taxon>Craniata</taxon>
        <taxon>Vertebrata</taxon>
        <taxon>Euteleostomi</taxon>
        <taxon>Actinopterygii</taxon>
        <taxon>Neopterygii</taxon>
        <taxon>Teleostei</taxon>
        <taxon>Neoteleostei</taxon>
        <taxon>Acanthomorphata</taxon>
        <taxon>Eupercaria</taxon>
        <taxon>Sciaenidae</taxon>
        <taxon>Larimichthys</taxon>
    </lineage>
</organism>
<sequence length="580" mass="65386">MELLCLEMDTTIRARPDPNLLCDDRVLQSLLTIEERFLPQYSYFKGVQKDIQPFMRRMVASWMLEVCEEQKCEEEVFPLAMNYLDRFLAVVPTKKCNLQLLGAVCMFLASKLKETRPLTAEKLCIYTDNSIRPQELLEWELVVLGKLKWNLAAVTPNDFIEHIVRRLPLPEEKLALIRKHVQTFIALCATDFRFAMYPPSMIATGSVGAAICGLQLDSADQSQWGDSLTDLLAKITNTEVDVLKECQEQIERVLESSLREGRQQQQQQQQTHRGPSGKGLDELDQSSTPTDVHASGLQHSWFLFKCRTVDCDYFSFVFNSHSMRALTFGLTIVRHGETQYNKEGLLQGQAIDSHLSEIGLQQAEAAGCYLKDVKFSNVFSSDMLRAKQTAETIVKHNSSCSGLQMACDPLLKEISFGIAEGGRMKDVREMAKAAGQSFPGFTPPGGETQEQVKERVKEFMEKMLQQVGAEHWHDREEDETSISVSPETSPVEGNADDGVRGVPIHALVVTHGAYMCVAVRYFVEELHCSLPLGSDKAHMFSLSPNTGLCRFILTMRKEGDRFMLSGIRCVFIHRGDHVKQ</sequence>
<evidence type="ECO:0000313" key="2">
    <source>
        <dbReference type="Proteomes" id="UP000793456"/>
    </source>
</evidence>
<name>A0ACD3QH61_LARCR</name>
<reference evidence="1" key="1">
    <citation type="submission" date="2018-11" db="EMBL/GenBank/DDBJ databases">
        <title>The sequence and de novo assembly of Larimichthys crocea genome using PacBio and Hi-C technologies.</title>
        <authorList>
            <person name="Xu P."/>
            <person name="Chen B."/>
            <person name="Zhou Z."/>
            <person name="Ke Q."/>
            <person name="Wu Y."/>
            <person name="Bai H."/>
            <person name="Pu F."/>
        </authorList>
    </citation>
    <scope>NUCLEOTIDE SEQUENCE</scope>
    <source>
        <tissue evidence="1">Muscle</tissue>
    </source>
</reference>
<dbReference type="Proteomes" id="UP000793456">
    <property type="component" value="Chromosome XX"/>
</dbReference>
<keyword evidence="2" id="KW-1185">Reference proteome</keyword>
<dbReference type="EMBL" id="CM011693">
    <property type="protein sequence ID" value="TMS06031.1"/>
    <property type="molecule type" value="Genomic_DNA"/>
</dbReference>
<accession>A0ACD3QH61</accession>
<protein>
    <submittedName>
        <fullName evidence="1">Uncharacterized protein</fullName>
    </submittedName>
</protein>
<evidence type="ECO:0000313" key="1">
    <source>
        <dbReference type="EMBL" id="TMS06031.1"/>
    </source>
</evidence>
<comment type="caution">
    <text evidence="1">The sequence shown here is derived from an EMBL/GenBank/DDBJ whole genome shotgun (WGS) entry which is preliminary data.</text>
</comment>
<gene>
    <name evidence="1" type="ORF">E3U43_005281</name>
</gene>